<sequence length="111" mass="12504">MFPDLLYQYQGDDLTSYFTRIERIAALLTIPQDNYAIQLGGLLCFSQSAEHYRHMFVLSGSNLVRHSSSLPLNLVAILITGYTCDVVGEGFHKFGSFVIMDQFLASLHLQI</sequence>
<organism evidence="1 2">
    <name type="scientific">Portunus trituberculatus</name>
    <name type="common">Swimming crab</name>
    <name type="synonym">Neptunus trituberculatus</name>
    <dbReference type="NCBI Taxonomy" id="210409"/>
    <lineage>
        <taxon>Eukaryota</taxon>
        <taxon>Metazoa</taxon>
        <taxon>Ecdysozoa</taxon>
        <taxon>Arthropoda</taxon>
        <taxon>Crustacea</taxon>
        <taxon>Multicrustacea</taxon>
        <taxon>Malacostraca</taxon>
        <taxon>Eumalacostraca</taxon>
        <taxon>Eucarida</taxon>
        <taxon>Decapoda</taxon>
        <taxon>Pleocyemata</taxon>
        <taxon>Brachyura</taxon>
        <taxon>Eubrachyura</taxon>
        <taxon>Portunoidea</taxon>
        <taxon>Portunidae</taxon>
        <taxon>Portuninae</taxon>
        <taxon>Portunus</taxon>
    </lineage>
</organism>
<dbReference type="EMBL" id="VSRR010139446">
    <property type="protein sequence ID" value="MPD04109.1"/>
    <property type="molecule type" value="Genomic_DNA"/>
</dbReference>
<evidence type="ECO:0000313" key="2">
    <source>
        <dbReference type="Proteomes" id="UP000324222"/>
    </source>
</evidence>
<keyword evidence="2" id="KW-1185">Reference proteome</keyword>
<comment type="caution">
    <text evidence="1">The sequence shown here is derived from an EMBL/GenBank/DDBJ whole genome shotgun (WGS) entry which is preliminary data.</text>
</comment>
<name>A0A5B7KG85_PORTR</name>
<evidence type="ECO:0000313" key="1">
    <source>
        <dbReference type="EMBL" id="MPD04109.1"/>
    </source>
</evidence>
<reference evidence="1 2" key="1">
    <citation type="submission" date="2019-05" db="EMBL/GenBank/DDBJ databases">
        <title>Another draft genome of Portunus trituberculatus and its Hox gene families provides insights of decapod evolution.</title>
        <authorList>
            <person name="Jeong J.-H."/>
            <person name="Song I."/>
            <person name="Kim S."/>
            <person name="Choi T."/>
            <person name="Kim D."/>
            <person name="Ryu S."/>
            <person name="Kim W."/>
        </authorList>
    </citation>
    <scope>NUCLEOTIDE SEQUENCE [LARGE SCALE GENOMIC DNA]</scope>
    <source>
        <tissue evidence="1">Muscle</tissue>
    </source>
</reference>
<proteinExistence type="predicted"/>
<protein>
    <submittedName>
        <fullName evidence="1">Uncharacterized protein</fullName>
    </submittedName>
</protein>
<dbReference type="AlphaFoldDB" id="A0A5B7KG85"/>
<gene>
    <name evidence="1" type="ORF">E2C01_099780</name>
</gene>
<accession>A0A5B7KG85</accession>
<dbReference type="Proteomes" id="UP000324222">
    <property type="component" value="Unassembled WGS sequence"/>
</dbReference>